<feature type="region of interest" description="Disordered" evidence="1">
    <location>
        <begin position="1"/>
        <end position="21"/>
    </location>
</feature>
<evidence type="ECO:0000256" key="1">
    <source>
        <dbReference type="SAM" id="MobiDB-lite"/>
    </source>
</evidence>
<protein>
    <submittedName>
        <fullName evidence="2">Uncharacterized protein</fullName>
    </submittedName>
</protein>
<organism evidence="2 3">
    <name type="scientific">Pristionchus entomophagus</name>
    <dbReference type="NCBI Taxonomy" id="358040"/>
    <lineage>
        <taxon>Eukaryota</taxon>
        <taxon>Metazoa</taxon>
        <taxon>Ecdysozoa</taxon>
        <taxon>Nematoda</taxon>
        <taxon>Chromadorea</taxon>
        <taxon>Rhabditida</taxon>
        <taxon>Rhabditina</taxon>
        <taxon>Diplogasteromorpha</taxon>
        <taxon>Diplogasteroidea</taxon>
        <taxon>Neodiplogasteridae</taxon>
        <taxon>Pristionchus</taxon>
    </lineage>
</organism>
<gene>
    <name evidence="2" type="ORF">PENTCL1PPCAC_6318</name>
</gene>
<evidence type="ECO:0000313" key="3">
    <source>
        <dbReference type="Proteomes" id="UP001432027"/>
    </source>
</evidence>
<dbReference type="AlphaFoldDB" id="A0AAV5SPT6"/>
<keyword evidence="3" id="KW-1185">Reference proteome</keyword>
<accession>A0AAV5SPT6</accession>
<dbReference type="Proteomes" id="UP001432027">
    <property type="component" value="Unassembled WGS sequence"/>
</dbReference>
<reference evidence="2" key="1">
    <citation type="submission" date="2023-10" db="EMBL/GenBank/DDBJ databases">
        <title>Genome assembly of Pristionchus species.</title>
        <authorList>
            <person name="Yoshida K."/>
            <person name="Sommer R.J."/>
        </authorList>
    </citation>
    <scope>NUCLEOTIDE SEQUENCE</scope>
    <source>
        <strain evidence="2">RS0144</strain>
    </source>
</reference>
<sequence length="155" mass="17727">MSLVWSDEEMEEKEESTSLDEETLKELSNQYEVSKKEIDRLNLIGVEIKRALELRNKMEICAMRSDMGIILEVKIVSVFDGSMIVYLEVKSELDWVLEEWNLLLSMHPISKVDEVLPCSSCSYHIPSLVPSSSQSFLVLQSSDSSQWPTVIRPSL</sequence>
<feature type="non-terminal residue" evidence="2">
    <location>
        <position position="155"/>
    </location>
</feature>
<evidence type="ECO:0000313" key="2">
    <source>
        <dbReference type="EMBL" id="GMS84143.1"/>
    </source>
</evidence>
<name>A0AAV5SPT6_9BILA</name>
<proteinExistence type="predicted"/>
<comment type="caution">
    <text evidence="2">The sequence shown here is derived from an EMBL/GenBank/DDBJ whole genome shotgun (WGS) entry which is preliminary data.</text>
</comment>
<dbReference type="EMBL" id="BTSX01000002">
    <property type="protein sequence ID" value="GMS84143.1"/>
    <property type="molecule type" value="Genomic_DNA"/>
</dbReference>